<dbReference type="InterPro" id="IPR036271">
    <property type="entry name" value="Tet_transcr_reg_TetR-rel_C_sf"/>
</dbReference>
<dbReference type="Proteomes" id="UP001501074">
    <property type="component" value="Unassembled WGS sequence"/>
</dbReference>
<reference evidence="7" key="1">
    <citation type="journal article" date="2019" name="Int. J. Syst. Evol. Microbiol.">
        <title>The Global Catalogue of Microorganisms (GCM) 10K type strain sequencing project: providing services to taxonomists for standard genome sequencing and annotation.</title>
        <authorList>
            <consortium name="The Broad Institute Genomics Platform"/>
            <consortium name="The Broad Institute Genome Sequencing Center for Infectious Disease"/>
            <person name="Wu L."/>
            <person name="Ma J."/>
        </authorList>
    </citation>
    <scope>NUCLEOTIDE SEQUENCE [LARGE SCALE GENOMIC DNA]</scope>
    <source>
        <strain evidence="7">JCM 16902</strain>
    </source>
</reference>
<dbReference type="SUPFAM" id="SSF46689">
    <property type="entry name" value="Homeodomain-like"/>
    <property type="match status" value="1"/>
</dbReference>
<keyword evidence="7" id="KW-1185">Reference proteome</keyword>
<organism evidence="6 7">
    <name type="scientific">Kineosporia mesophila</name>
    <dbReference type="NCBI Taxonomy" id="566012"/>
    <lineage>
        <taxon>Bacteria</taxon>
        <taxon>Bacillati</taxon>
        <taxon>Actinomycetota</taxon>
        <taxon>Actinomycetes</taxon>
        <taxon>Kineosporiales</taxon>
        <taxon>Kineosporiaceae</taxon>
        <taxon>Kineosporia</taxon>
    </lineage>
</organism>
<dbReference type="Pfam" id="PF00440">
    <property type="entry name" value="TetR_N"/>
    <property type="match status" value="1"/>
</dbReference>
<evidence type="ECO:0000256" key="2">
    <source>
        <dbReference type="ARBA" id="ARBA00023125"/>
    </source>
</evidence>
<evidence type="ECO:0000313" key="6">
    <source>
        <dbReference type="EMBL" id="GAA3611937.1"/>
    </source>
</evidence>
<keyword evidence="3" id="KW-0804">Transcription</keyword>
<comment type="caution">
    <text evidence="6">The sequence shown here is derived from an EMBL/GenBank/DDBJ whole genome shotgun (WGS) entry which is preliminary data.</text>
</comment>
<dbReference type="Pfam" id="PF21993">
    <property type="entry name" value="TetR_C_13_2"/>
    <property type="match status" value="1"/>
</dbReference>
<feature type="domain" description="HTH tetR-type" evidence="5">
    <location>
        <begin position="33"/>
        <end position="93"/>
    </location>
</feature>
<dbReference type="InterPro" id="IPR009057">
    <property type="entry name" value="Homeodomain-like_sf"/>
</dbReference>
<dbReference type="RefSeq" id="WP_231482306.1">
    <property type="nucleotide sequence ID" value="NZ_BAAAZO010000004.1"/>
</dbReference>
<name>A0ABP6ZLW6_9ACTN</name>
<dbReference type="SUPFAM" id="SSF48498">
    <property type="entry name" value="Tetracyclin repressor-like, C-terminal domain"/>
    <property type="match status" value="1"/>
</dbReference>
<dbReference type="PANTHER" id="PTHR47506">
    <property type="entry name" value="TRANSCRIPTIONAL REGULATORY PROTEIN"/>
    <property type="match status" value="1"/>
</dbReference>
<dbReference type="Gene3D" id="1.10.357.10">
    <property type="entry name" value="Tetracycline Repressor, domain 2"/>
    <property type="match status" value="1"/>
</dbReference>
<dbReference type="InterPro" id="IPR054156">
    <property type="entry name" value="YxaF_TetR_C"/>
</dbReference>
<dbReference type="PROSITE" id="PS50977">
    <property type="entry name" value="HTH_TETR_2"/>
    <property type="match status" value="1"/>
</dbReference>
<evidence type="ECO:0000256" key="4">
    <source>
        <dbReference type="PROSITE-ProRule" id="PRU00335"/>
    </source>
</evidence>
<dbReference type="EMBL" id="BAAAZO010000004">
    <property type="protein sequence ID" value="GAA3611937.1"/>
    <property type="molecule type" value="Genomic_DNA"/>
</dbReference>
<dbReference type="PANTHER" id="PTHR47506:SF3">
    <property type="entry name" value="HTH-TYPE TRANSCRIPTIONAL REGULATOR LMRA"/>
    <property type="match status" value="1"/>
</dbReference>
<proteinExistence type="predicted"/>
<evidence type="ECO:0000256" key="3">
    <source>
        <dbReference type="ARBA" id="ARBA00023163"/>
    </source>
</evidence>
<evidence type="ECO:0000256" key="1">
    <source>
        <dbReference type="ARBA" id="ARBA00023015"/>
    </source>
</evidence>
<gene>
    <name evidence="6" type="ORF">GCM10022223_30050</name>
</gene>
<keyword evidence="2 4" id="KW-0238">DNA-binding</keyword>
<feature type="DNA-binding region" description="H-T-H motif" evidence="4">
    <location>
        <begin position="56"/>
        <end position="75"/>
    </location>
</feature>
<accession>A0ABP6ZLW6</accession>
<sequence>MVARTATSDEISVSTLEVSVPAPRTGTSPAHRASARDRIVEGTAALLARRGLQATSLNEILSASKAARGSMYHSFPRGKEQVVAQALGLAGQRTQEWLDRWDGDAADVVTERFLHSWRLLLSRSDCTTGCAVLAVTVAAADTKPLLDEAASVFRGWRTRLAQLLEHGGLPAGSAAGFATLLIAASEGAVVLARAERTLEPFDATAEQLLTQVRSLLAAPHA</sequence>
<evidence type="ECO:0000259" key="5">
    <source>
        <dbReference type="PROSITE" id="PS50977"/>
    </source>
</evidence>
<evidence type="ECO:0000313" key="7">
    <source>
        <dbReference type="Proteomes" id="UP001501074"/>
    </source>
</evidence>
<keyword evidence="1" id="KW-0805">Transcription regulation</keyword>
<dbReference type="InterPro" id="IPR001647">
    <property type="entry name" value="HTH_TetR"/>
</dbReference>
<protein>
    <submittedName>
        <fullName evidence="6">TetR/AcrR family transcriptional regulator</fullName>
    </submittedName>
</protein>